<comment type="caution">
    <text evidence="3">The sequence shown here is derived from an EMBL/GenBank/DDBJ whole genome shotgun (WGS) entry which is preliminary data.</text>
</comment>
<evidence type="ECO:0000313" key="3">
    <source>
        <dbReference type="EMBL" id="TCK98715.1"/>
    </source>
</evidence>
<organism evidence="3 4">
    <name type="scientific">Natranaerovirga hydrolytica</name>
    <dbReference type="NCBI Taxonomy" id="680378"/>
    <lineage>
        <taxon>Bacteria</taxon>
        <taxon>Bacillati</taxon>
        <taxon>Bacillota</taxon>
        <taxon>Clostridia</taxon>
        <taxon>Lachnospirales</taxon>
        <taxon>Natranaerovirgaceae</taxon>
        <taxon>Natranaerovirga</taxon>
    </lineage>
</organism>
<dbReference type="CDD" id="cd17906">
    <property type="entry name" value="CheX"/>
    <property type="match status" value="1"/>
</dbReference>
<dbReference type="RefSeq" id="WP_132281784.1">
    <property type="nucleotide sequence ID" value="NZ_SMGQ01000011.1"/>
</dbReference>
<evidence type="ECO:0000313" key="4">
    <source>
        <dbReference type="Proteomes" id="UP000294545"/>
    </source>
</evidence>
<dbReference type="GO" id="GO:0006935">
    <property type="term" value="P:chemotaxis"/>
    <property type="evidence" value="ECO:0007669"/>
    <property type="project" value="UniProtKB-KW"/>
</dbReference>
<dbReference type="PANTHER" id="PTHR39452">
    <property type="entry name" value="CHEY-P PHOSPHATASE CHEX"/>
    <property type="match status" value="1"/>
</dbReference>
<keyword evidence="4" id="KW-1185">Reference proteome</keyword>
<gene>
    <name evidence="3" type="ORF">EDC19_1149</name>
</gene>
<dbReference type="Proteomes" id="UP000294545">
    <property type="component" value="Unassembled WGS sequence"/>
</dbReference>
<evidence type="ECO:0000259" key="2">
    <source>
        <dbReference type="Pfam" id="PF13690"/>
    </source>
</evidence>
<sequence>MNEQYINAFLSATKDVFNLMLDINPERKNIKLVDGIISSKDANILLGITGDLRGSILFGFNKEMTLEMVKSMSGMEMEEIDGFVSSVLGELANIIGGHTTTNLTKNNYICDIVPPEIFVGQYKSYSMASDKALSLLLETPMGQFDVILNLKENK</sequence>
<dbReference type="OrthoDB" id="9788100at2"/>
<dbReference type="SUPFAM" id="SSF103039">
    <property type="entry name" value="CheC-like"/>
    <property type="match status" value="1"/>
</dbReference>
<dbReference type="PANTHER" id="PTHR39452:SF1">
    <property type="entry name" value="CHEY-P PHOSPHATASE CHEX"/>
    <property type="match status" value="1"/>
</dbReference>
<keyword evidence="1" id="KW-0145">Chemotaxis</keyword>
<dbReference type="AlphaFoldDB" id="A0A4R1MZU0"/>
<dbReference type="InterPro" id="IPR028051">
    <property type="entry name" value="CheX-like_dom"/>
</dbReference>
<dbReference type="InterPro" id="IPR028976">
    <property type="entry name" value="CheC-like_sf"/>
</dbReference>
<name>A0A4R1MZU0_9FIRM</name>
<proteinExistence type="predicted"/>
<dbReference type="InterPro" id="IPR038756">
    <property type="entry name" value="CheX-like"/>
</dbReference>
<accession>A0A4R1MZU0</accession>
<reference evidence="3 4" key="1">
    <citation type="submission" date="2019-03" db="EMBL/GenBank/DDBJ databases">
        <title>Genomic Encyclopedia of Type Strains, Phase IV (KMG-IV): sequencing the most valuable type-strain genomes for metagenomic binning, comparative biology and taxonomic classification.</title>
        <authorList>
            <person name="Goeker M."/>
        </authorList>
    </citation>
    <scope>NUCLEOTIDE SEQUENCE [LARGE SCALE GENOMIC DNA]</scope>
    <source>
        <strain evidence="3 4">DSM 24176</strain>
    </source>
</reference>
<feature type="domain" description="Chemotaxis phosphatase CheX-like" evidence="2">
    <location>
        <begin position="45"/>
        <end position="122"/>
    </location>
</feature>
<dbReference type="Gene3D" id="3.40.1550.10">
    <property type="entry name" value="CheC-like"/>
    <property type="match status" value="1"/>
</dbReference>
<dbReference type="EMBL" id="SMGQ01000011">
    <property type="protein sequence ID" value="TCK98715.1"/>
    <property type="molecule type" value="Genomic_DNA"/>
</dbReference>
<dbReference type="Pfam" id="PF13690">
    <property type="entry name" value="CheX"/>
    <property type="match status" value="1"/>
</dbReference>
<protein>
    <submittedName>
        <fullName evidence="3">Chemotaxis protein CheX</fullName>
    </submittedName>
</protein>
<evidence type="ECO:0000256" key="1">
    <source>
        <dbReference type="ARBA" id="ARBA00022500"/>
    </source>
</evidence>